<evidence type="ECO:0000313" key="1">
    <source>
        <dbReference type="EMBL" id="SIR81668.1"/>
    </source>
</evidence>
<proteinExistence type="predicted"/>
<gene>
    <name evidence="1" type="ORF">SAMN05421858_3918</name>
</gene>
<sequence>MYRQPNDASTVGIALVFNPISQITLIFYTAENERTLPESQPTDEREVAYIISDKQI</sequence>
<accession>A0A1N7E0U5</accession>
<keyword evidence="2" id="KW-1185">Reference proteome</keyword>
<organism evidence="1 2">
    <name type="scientific">Haladaptatus litoreus</name>
    <dbReference type="NCBI Taxonomy" id="553468"/>
    <lineage>
        <taxon>Archaea</taxon>
        <taxon>Methanobacteriati</taxon>
        <taxon>Methanobacteriota</taxon>
        <taxon>Stenosarchaea group</taxon>
        <taxon>Halobacteria</taxon>
        <taxon>Halobacteriales</taxon>
        <taxon>Haladaptataceae</taxon>
        <taxon>Haladaptatus</taxon>
    </lineage>
</organism>
<evidence type="ECO:0000313" key="2">
    <source>
        <dbReference type="Proteomes" id="UP000186914"/>
    </source>
</evidence>
<protein>
    <submittedName>
        <fullName evidence="1">Uncharacterized protein</fullName>
    </submittedName>
</protein>
<reference evidence="2" key="1">
    <citation type="submission" date="2017-01" db="EMBL/GenBank/DDBJ databases">
        <authorList>
            <person name="Varghese N."/>
            <person name="Submissions S."/>
        </authorList>
    </citation>
    <scope>NUCLEOTIDE SEQUENCE [LARGE SCALE GENOMIC DNA]</scope>
    <source>
        <strain evidence="2">CGMCC 1.7737</strain>
    </source>
</reference>
<dbReference type="Proteomes" id="UP000186914">
    <property type="component" value="Unassembled WGS sequence"/>
</dbReference>
<name>A0A1N7E0U5_9EURY</name>
<dbReference type="AlphaFoldDB" id="A0A1N7E0U5"/>
<dbReference type="EMBL" id="FTNO01000005">
    <property type="protein sequence ID" value="SIR81668.1"/>
    <property type="molecule type" value="Genomic_DNA"/>
</dbReference>